<dbReference type="InterPro" id="IPR036779">
    <property type="entry name" value="LysM_dom_sf"/>
</dbReference>
<dbReference type="Gene3D" id="3.10.350.10">
    <property type="entry name" value="LysM domain"/>
    <property type="match status" value="1"/>
</dbReference>
<dbReference type="PANTHER" id="PTHR33734">
    <property type="entry name" value="LYSM DOMAIN-CONTAINING GPI-ANCHORED PROTEIN 2"/>
    <property type="match status" value="1"/>
</dbReference>
<dbReference type="InterPro" id="IPR018392">
    <property type="entry name" value="LysM"/>
</dbReference>
<evidence type="ECO:0000259" key="1">
    <source>
        <dbReference type="PROSITE" id="PS51782"/>
    </source>
</evidence>
<evidence type="ECO:0000313" key="3">
    <source>
        <dbReference type="Proteomes" id="UP001519308"/>
    </source>
</evidence>
<comment type="caution">
    <text evidence="2">The sequence shown here is derived from an EMBL/GenBank/DDBJ whole genome shotgun (WGS) entry which is preliminary data.</text>
</comment>
<dbReference type="InterPro" id="IPR024300">
    <property type="entry name" value="SipL_SPOCS_dom"/>
</dbReference>
<gene>
    <name evidence="2" type="ORF">J2Z44_000900</name>
</gene>
<dbReference type="RefSeq" id="WP_021282259.1">
    <property type="nucleotide sequence ID" value="NZ_JAGGLL010000005.1"/>
</dbReference>
<dbReference type="Proteomes" id="UP001519308">
    <property type="component" value="Unassembled WGS sequence"/>
</dbReference>
<proteinExistence type="predicted"/>
<keyword evidence="3" id="KW-1185">Reference proteome</keyword>
<organism evidence="2 3">
    <name type="scientific">Clostridium punense</name>
    <dbReference type="NCBI Taxonomy" id="1054297"/>
    <lineage>
        <taxon>Bacteria</taxon>
        <taxon>Bacillati</taxon>
        <taxon>Bacillota</taxon>
        <taxon>Clostridia</taxon>
        <taxon>Eubacteriales</taxon>
        <taxon>Clostridiaceae</taxon>
        <taxon>Clostridium</taxon>
    </lineage>
</organism>
<evidence type="ECO:0000313" key="2">
    <source>
        <dbReference type="EMBL" id="MBP2021113.1"/>
    </source>
</evidence>
<dbReference type="CDD" id="cd00118">
    <property type="entry name" value="LysM"/>
    <property type="match status" value="1"/>
</dbReference>
<dbReference type="SMART" id="SM00257">
    <property type="entry name" value="LysM"/>
    <property type="match status" value="1"/>
</dbReference>
<accession>A0ABS4K010</accession>
<sequence length="520" mass="58210">MRLDLIKDNIEYEQLLGQNSTDMVVKEEYVIPDTLPDVNEVLTLDAKPMVTNKDVSNGKVNVEGQIQFTVLYMAKEDEVIEAHPVTYNSKFASSLDVNGATNDMLCEIDLCMEDIKCIIINERKISIQGVMNIKCDAYKMNSFEIVKDVENGNDLQFLKSPMTVDKVMDPIGGEIIGKCELKVDMDKPEVGKVVNYNVNIGKKDIRLYDGGIRIEAVANVTILYKAKGCKDLVAVCTNVPLNKELTCEGLRPNMEHYTDFTVASFDHDVREDDMGENRIIDVEFLVRTCTHVMYKDEVEMIEDAYSPACMLDMNAEEYDINVIQGQGQHESLVKGDIEVGENMPKPNKVIMANGTVSIVDKKISDDKVTIEGVLKVDVLYSTEDEVNYVACISDEIPFTSQIEVSGAMDNMEALTKAFLEMLEASVEVGNISIRAIVRTQCKVCYNAKKKFLVDMQASEEEVPKKKASIIIYVVQPGDTLWQIAKKYFTTKEDIMAINDMAENGDIKPTQKLIIPGRAVV</sequence>
<dbReference type="SUPFAM" id="SSF54106">
    <property type="entry name" value="LysM domain"/>
    <property type="match status" value="1"/>
</dbReference>
<dbReference type="Pfam" id="PF01476">
    <property type="entry name" value="LysM"/>
    <property type="match status" value="1"/>
</dbReference>
<name>A0ABS4K010_9CLOT</name>
<dbReference type="Pfam" id="PF12673">
    <property type="entry name" value="SipL"/>
    <property type="match status" value="3"/>
</dbReference>
<dbReference type="PROSITE" id="PS51782">
    <property type="entry name" value="LYSM"/>
    <property type="match status" value="1"/>
</dbReference>
<dbReference type="EMBL" id="JAGGLL010000005">
    <property type="protein sequence ID" value="MBP2021113.1"/>
    <property type="molecule type" value="Genomic_DNA"/>
</dbReference>
<reference evidence="2 3" key="1">
    <citation type="submission" date="2021-03" db="EMBL/GenBank/DDBJ databases">
        <title>Genomic Encyclopedia of Type Strains, Phase IV (KMG-IV): sequencing the most valuable type-strain genomes for metagenomic binning, comparative biology and taxonomic classification.</title>
        <authorList>
            <person name="Goeker M."/>
        </authorList>
    </citation>
    <scope>NUCLEOTIDE SEQUENCE [LARGE SCALE GENOMIC DNA]</scope>
    <source>
        <strain evidence="2 3">DSM 28650</strain>
    </source>
</reference>
<protein>
    <submittedName>
        <fullName evidence="2">LysM repeat protein</fullName>
    </submittedName>
</protein>
<feature type="domain" description="LysM" evidence="1">
    <location>
        <begin position="470"/>
        <end position="514"/>
    </location>
</feature>
<dbReference type="PANTHER" id="PTHR33734:SF22">
    <property type="entry name" value="MEMBRANE-BOUND LYTIC MUREIN TRANSGLYCOSYLASE D"/>
    <property type="match status" value="1"/>
</dbReference>